<sequence>MLLVKMGGNHHLKAVAPQLFGSFHTDLVRKLGRSLFVTEALVGMKRDCSADLSVPLFGHHHLLCCGFRNTVDTADKMLPIGFISIRGIFHDIKNTLHILVGVCRVCSF</sequence>
<evidence type="ECO:0000313" key="1">
    <source>
        <dbReference type="EMBL" id="MPM74899.1"/>
    </source>
</evidence>
<reference evidence="1" key="1">
    <citation type="submission" date="2019-08" db="EMBL/GenBank/DDBJ databases">
        <authorList>
            <person name="Kucharzyk K."/>
            <person name="Murdoch R.W."/>
            <person name="Higgins S."/>
            <person name="Loffler F."/>
        </authorList>
    </citation>
    <scope>NUCLEOTIDE SEQUENCE</scope>
</reference>
<comment type="caution">
    <text evidence="1">The sequence shown here is derived from an EMBL/GenBank/DDBJ whole genome shotgun (WGS) entry which is preliminary data.</text>
</comment>
<protein>
    <submittedName>
        <fullName evidence="1">Uncharacterized protein</fullName>
    </submittedName>
</protein>
<dbReference type="EMBL" id="VSSQ01026267">
    <property type="protein sequence ID" value="MPM74899.1"/>
    <property type="molecule type" value="Genomic_DNA"/>
</dbReference>
<gene>
    <name evidence="1" type="ORF">SDC9_121888</name>
</gene>
<proteinExistence type="predicted"/>
<organism evidence="1">
    <name type="scientific">bioreactor metagenome</name>
    <dbReference type="NCBI Taxonomy" id="1076179"/>
    <lineage>
        <taxon>unclassified sequences</taxon>
        <taxon>metagenomes</taxon>
        <taxon>ecological metagenomes</taxon>
    </lineage>
</organism>
<name>A0A645CD72_9ZZZZ</name>
<accession>A0A645CD72</accession>
<dbReference type="AlphaFoldDB" id="A0A645CD72"/>